<accession>A0A1N6UB42</accession>
<feature type="transmembrane region" description="Helical" evidence="1">
    <location>
        <begin position="56"/>
        <end position="75"/>
    </location>
</feature>
<keyword evidence="1" id="KW-0472">Membrane</keyword>
<gene>
    <name evidence="3" type="ORF">SAMN05421797_102275</name>
</gene>
<reference evidence="4" key="1">
    <citation type="submission" date="2017-01" db="EMBL/GenBank/DDBJ databases">
        <authorList>
            <person name="Varghese N."/>
            <person name="Submissions S."/>
        </authorList>
    </citation>
    <scope>NUCLEOTIDE SEQUENCE [LARGE SCALE GENOMIC DNA]</scope>
    <source>
        <strain evidence="4">DSM 15366</strain>
    </source>
</reference>
<dbReference type="RefSeq" id="WP_076548243.1">
    <property type="nucleotide sequence ID" value="NZ_FTMA01000002.1"/>
</dbReference>
<dbReference type="OrthoDB" id="1118393at2"/>
<dbReference type="InterPro" id="IPR007492">
    <property type="entry name" value="LytTR_DNA-bd_dom"/>
</dbReference>
<dbReference type="GO" id="GO:0003677">
    <property type="term" value="F:DNA binding"/>
    <property type="evidence" value="ECO:0007669"/>
    <property type="project" value="UniProtKB-KW"/>
</dbReference>
<feature type="domain" description="HTH LytTR-type" evidence="2">
    <location>
        <begin position="180"/>
        <end position="272"/>
    </location>
</feature>
<feature type="transmembrane region" description="Helical" evidence="1">
    <location>
        <begin position="87"/>
        <end position="108"/>
    </location>
</feature>
<feature type="transmembrane region" description="Helical" evidence="1">
    <location>
        <begin position="20"/>
        <end position="36"/>
    </location>
</feature>
<keyword evidence="1" id="KW-0812">Transmembrane</keyword>
<dbReference type="Proteomes" id="UP000186953">
    <property type="component" value="Unassembled WGS sequence"/>
</dbReference>
<feature type="transmembrane region" description="Helical" evidence="1">
    <location>
        <begin position="124"/>
        <end position="144"/>
    </location>
</feature>
<keyword evidence="1" id="KW-1133">Transmembrane helix</keyword>
<organism evidence="3 4">
    <name type="scientific">Maribacter ulvicola</name>
    <dbReference type="NCBI Taxonomy" id="228959"/>
    <lineage>
        <taxon>Bacteria</taxon>
        <taxon>Pseudomonadati</taxon>
        <taxon>Bacteroidota</taxon>
        <taxon>Flavobacteriia</taxon>
        <taxon>Flavobacteriales</taxon>
        <taxon>Flavobacteriaceae</taxon>
        <taxon>Maribacter</taxon>
    </lineage>
</organism>
<dbReference type="STRING" id="228959.SAMN05421797_102275"/>
<protein>
    <submittedName>
        <fullName evidence="3">LytTr DNA-binding domain-containing protein</fullName>
    </submittedName>
</protein>
<evidence type="ECO:0000313" key="4">
    <source>
        <dbReference type="Proteomes" id="UP000186953"/>
    </source>
</evidence>
<name>A0A1N6UB42_9FLAO</name>
<dbReference type="PROSITE" id="PS50930">
    <property type="entry name" value="HTH_LYTTR"/>
    <property type="match status" value="1"/>
</dbReference>
<dbReference type="EMBL" id="FTMA01000002">
    <property type="protein sequence ID" value="SIQ62780.1"/>
    <property type="molecule type" value="Genomic_DNA"/>
</dbReference>
<sequence length="279" mass="32111">MQYIFNIKYAGFNTLKGRLVFMVTLMLSGIFLLWVLNPFNIESWLLGSRSSYSGHLLSLVLMSCFVVMVDQWLWYKLCNLKVYTIYHVLLTSITEWLVIISLLTYFYGASNNPYMTEWLLTAKYFLKAILLPYGLALLCAQVYVKKYGQPPHDGLSHIHNMKHVKDENGAVRLILKKSTILYLEAKSNYVQLYYLGASGVESKSIRISLKNISEQFQDMEMVQCHRSFIIRLPAVNCIKKQGRKTVVYLNGAAVSIPVSKSYEANLTKQFKAHKTIYPK</sequence>
<evidence type="ECO:0000259" key="2">
    <source>
        <dbReference type="PROSITE" id="PS50930"/>
    </source>
</evidence>
<proteinExistence type="predicted"/>
<evidence type="ECO:0000256" key="1">
    <source>
        <dbReference type="SAM" id="Phobius"/>
    </source>
</evidence>
<evidence type="ECO:0000313" key="3">
    <source>
        <dbReference type="EMBL" id="SIQ62780.1"/>
    </source>
</evidence>
<keyword evidence="3" id="KW-0238">DNA-binding</keyword>
<dbReference type="AlphaFoldDB" id="A0A1N6UB42"/>
<keyword evidence="4" id="KW-1185">Reference proteome</keyword>
<dbReference type="SMART" id="SM00850">
    <property type="entry name" value="LytTR"/>
    <property type="match status" value="1"/>
</dbReference>
<dbReference type="Gene3D" id="2.40.50.1020">
    <property type="entry name" value="LytTr DNA-binding domain"/>
    <property type="match status" value="1"/>
</dbReference>
<dbReference type="Pfam" id="PF04397">
    <property type="entry name" value="LytTR"/>
    <property type="match status" value="1"/>
</dbReference>